<dbReference type="Pfam" id="PF00300">
    <property type="entry name" value="His_Phos_1"/>
    <property type="match status" value="1"/>
</dbReference>
<name>A0A9W6VHZ7_9PSEU</name>
<sequence length="315" mass="33647">MRKERSGETRAAGALLWRETRDGVRIAVVHRPAYDDWSLPKGKLDPGETLPEAAVRELAEETGYRATLGRRLRTVRYPVADGTKTVVFFSAAAGAGAFSPNGEVDELRWLSPHEAETMLSYGTDVDVVRSFTLLPASLTTLLLVRHAKAGKRDEWGGEDDLRPLSPAGLRQAQGVRKLAPLFGVDRVFSAPPLRCRQTVEGIVTDLGVQIGLEPALSERGYLADPARGRSRLSAIVAAGGTPLVCSQGGVIPDVVGLLARRAGIELPTGKGDALPCKKGSVWVLSFRPAADNGGPLLAAADYYPSALPSPTPVRR</sequence>
<proteinExistence type="inferred from homology"/>
<evidence type="ECO:0000256" key="3">
    <source>
        <dbReference type="ARBA" id="ARBA00022801"/>
    </source>
</evidence>
<protein>
    <submittedName>
        <fullName evidence="7">NUDIX hydrolase</fullName>
    </submittedName>
</protein>
<dbReference type="RefSeq" id="WP_084144127.1">
    <property type="nucleotide sequence ID" value="NZ_BSTI01000007.1"/>
</dbReference>
<dbReference type="SMART" id="SM00855">
    <property type="entry name" value="PGAM"/>
    <property type="match status" value="1"/>
</dbReference>
<dbReference type="Pfam" id="PF00293">
    <property type="entry name" value="NUDIX"/>
    <property type="match status" value="1"/>
</dbReference>
<accession>A0A9W6VHZ7</accession>
<dbReference type="InterPro" id="IPR020476">
    <property type="entry name" value="Nudix_hydrolase"/>
</dbReference>
<dbReference type="SUPFAM" id="SSF55811">
    <property type="entry name" value="Nudix"/>
    <property type="match status" value="1"/>
</dbReference>
<reference evidence="7" key="1">
    <citation type="submission" date="2023-03" db="EMBL/GenBank/DDBJ databases">
        <title>Amycolatopsis taiwanensis NBRC 103393.</title>
        <authorList>
            <person name="Ichikawa N."/>
            <person name="Sato H."/>
            <person name="Tonouchi N."/>
        </authorList>
    </citation>
    <scope>NUCLEOTIDE SEQUENCE</scope>
    <source>
        <strain evidence="7">NBRC 103393</strain>
    </source>
</reference>
<evidence type="ECO:0000256" key="4">
    <source>
        <dbReference type="ARBA" id="ARBA00022842"/>
    </source>
</evidence>
<dbReference type="PRINTS" id="PR00502">
    <property type="entry name" value="NUDIXFAMILY"/>
</dbReference>
<dbReference type="InterPro" id="IPR013078">
    <property type="entry name" value="His_Pase_superF_clade-1"/>
</dbReference>
<evidence type="ECO:0000256" key="1">
    <source>
        <dbReference type="ARBA" id="ARBA00001946"/>
    </source>
</evidence>
<dbReference type="Gene3D" id="3.40.50.1240">
    <property type="entry name" value="Phosphoglycerate mutase-like"/>
    <property type="match status" value="1"/>
</dbReference>
<gene>
    <name evidence="7" type="ORF">Atai01_36000</name>
</gene>
<dbReference type="InterPro" id="IPR029033">
    <property type="entry name" value="His_PPase_superfam"/>
</dbReference>
<evidence type="ECO:0000313" key="7">
    <source>
        <dbReference type="EMBL" id="GLY66981.1"/>
    </source>
</evidence>
<dbReference type="InterPro" id="IPR015797">
    <property type="entry name" value="NUDIX_hydrolase-like_dom_sf"/>
</dbReference>
<dbReference type="InterPro" id="IPR020084">
    <property type="entry name" value="NUDIX_hydrolase_CS"/>
</dbReference>
<evidence type="ECO:0000256" key="2">
    <source>
        <dbReference type="ARBA" id="ARBA00005582"/>
    </source>
</evidence>
<dbReference type="PANTHER" id="PTHR43222:SF9">
    <property type="entry name" value="8-OXO-(D)GTP PHOSPHATASE"/>
    <property type="match status" value="1"/>
</dbReference>
<comment type="cofactor">
    <cofactor evidence="1">
        <name>Mg(2+)</name>
        <dbReference type="ChEBI" id="CHEBI:18420"/>
    </cofactor>
</comment>
<evidence type="ECO:0000259" key="6">
    <source>
        <dbReference type="PROSITE" id="PS51462"/>
    </source>
</evidence>
<dbReference type="EMBL" id="BSTI01000007">
    <property type="protein sequence ID" value="GLY66981.1"/>
    <property type="molecule type" value="Genomic_DNA"/>
</dbReference>
<dbReference type="PROSITE" id="PS51462">
    <property type="entry name" value="NUDIX"/>
    <property type="match status" value="1"/>
</dbReference>
<evidence type="ECO:0000313" key="8">
    <source>
        <dbReference type="Proteomes" id="UP001165136"/>
    </source>
</evidence>
<evidence type="ECO:0000256" key="5">
    <source>
        <dbReference type="RuleBase" id="RU003476"/>
    </source>
</evidence>
<keyword evidence="8" id="KW-1185">Reference proteome</keyword>
<comment type="similarity">
    <text evidence="2 5">Belongs to the Nudix hydrolase family.</text>
</comment>
<dbReference type="CDD" id="cd07067">
    <property type="entry name" value="HP_PGM_like"/>
    <property type="match status" value="1"/>
</dbReference>
<dbReference type="InterPro" id="IPR000086">
    <property type="entry name" value="NUDIX_hydrolase_dom"/>
</dbReference>
<dbReference type="Proteomes" id="UP001165136">
    <property type="component" value="Unassembled WGS sequence"/>
</dbReference>
<feature type="domain" description="Nudix hydrolase" evidence="6">
    <location>
        <begin position="7"/>
        <end position="132"/>
    </location>
</feature>
<dbReference type="PANTHER" id="PTHR43222">
    <property type="entry name" value="NUDIX HYDROLASE 23"/>
    <property type="match status" value="1"/>
</dbReference>
<dbReference type="Gene3D" id="3.90.79.10">
    <property type="entry name" value="Nucleoside Triphosphate Pyrophosphohydrolase"/>
    <property type="match status" value="1"/>
</dbReference>
<dbReference type="PROSITE" id="PS00893">
    <property type="entry name" value="NUDIX_BOX"/>
    <property type="match status" value="1"/>
</dbReference>
<keyword evidence="4" id="KW-0460">Magnesium</keyword>
<comment type="caution">
    <text evidence="7">The sequence shown here is derived from an EMBL/GenBank/DDBJ whole genome shotgun (WGS) entry which is preliminary data.</text>
</comment>
<dbReference type="SUPFAM" id="SSF53254">
    <property type="entry name" value="Phosphoglycerate mutase-like"/>
    <property type="match status" value="1"/>
</dbReference>
<dbReference type="AlphaFoldDB" id="A0A9W6VHZ7"/>
<dbReference type="CDD" id="cd03673">
    <property type="entry name" value="NUDIX_Ap6A_hydrolase"/>
    <property type="match status" value="1"/>
</dbReference>
<dbReference type="GO" id="GO:0016787">
    <property type="term" value="F:hydrolase activity"/>
    <property type="evidence" value="ECO:0007669"/>
    <property type="project" value="UniProtKB-KW"/>
</dbReference>
<keyword evidence="3 5" id="KW-0378">Hydrolase</keyword>
<organism evidence="7 8">
    <name type="scientific">Amycolatopsis taiwanensis</name>
    <dbReference type="NCBI Taxonomy" id="342230"/>
    <lineage>
        <taxon>Bacteria</taxon>
        <taxon>Bacillati</taxon>
        <taxon>Actinomycetota</taxon>
        <taxon>Actinomycetes</taxon>
        <taxon>Pseudonocardiales</taxon>
        <taxon>Pseudonocardiaceae</taxon>
        <taxon>Amycolatopsis</taxon>
    </lineage>
</organism>